<evidence type="ECO:0000313" key="5">
    <source>
        <dbReference type="EMBL" id="KAL2793772.1"/>
    </source>
</evidence>
<dbReference type="InterPro" id="IPR036770">
    <property type="entry name" value="Ankyrin_rpt-contain_sf"/>
</dbReference>
<sequence length="400" mass="43932">MQLPAELVLMIAEQTEKSDFSALARVNRDLHGILNDRLYQHNIRQTGDGICKAAELGCRPAVERFLRLGFDARRPYAPCPTSRYNEFLGVAGGSLEHPLLHATQYGHVDLVRYLLEAGSDPDVRAGNRLTPLLIASKHGFLPIVRTLKEAGGEGNMYPEGDPNFLEMFQRTPIREAAYGGQLNVVRYLISVSEDARSVASKCFLEAAAAGNVELISYLIDNGAHVNYRGWVSEGQQTHDRGTAIFFAVKHNHPETVRLLLQYGATIRGAIGSGSPDVGTTLSRLAVRLGLGEVLKILLVYDASGLDDLLDCAIANGHTAIVDVLLAAFHDDPISLFTHMQSAIKLGHADIVDLLIRKGFNEVEAIYFAVFNDSERIVEHLLRCGVDPKLDIPIRARTLFD</sequence>
<dbReference type="Gene3D" id="1.25.40.20">
    <property type="entry name" value="Ankyrin repeat-containing domain"/>
    <property type="match status" value="2"/>
</dbReference>
<dbReference type="PANTHER" id="PTHR24166">
    <property type="entry name" value="ROLLING PEBBLES, ISOFORM B"/>
    <property type="match status" value="1"/>
</dbReference>
<keyword evidence="2 3" id="KW-0040">ANK repeat</keyword>
<keyword evidence="1" id="KW-0677">Repeat</keyword>
<evidence type="ECO:0000259" key="4">
    <source>
        <dbReference type="PROSITE" id="PS50181"/>
    </source>
</evidence>
<comment type="caution">
    <text evidence="5">The sequence shown here is derived from an EMBL/GenBank/DDBJ whole genome shotgun (WGS) entry which is preliminary data.</text>
</comment>
<dbReference type="Pfam" id="PF12796">
    <property type="entry name" value="Ank_2"/>
    <property type="match status" value="2"/>
</dbReference>
<dbReference type="SMART" id="SM00248">
    <property type="entry name" value="ANK"/>
    <property type="match status" value="7"/>
</dbReference>
<dbReference type="SUPFAM" id="SSF48403">
    <property type="entry name" value="Ankyrin repeat"/>
    <property type="match status" value="2"/>
</dbReference>
<evidence type="ECO:0000256" key="1">
    <source>
        <dbReference type="ARBA" id="ARBA00022737"/>
    </source>
</evidence>
<organism evidence="5 6">
    <name type="scientific">Aspergillus keveii</name>
    <dbReference type="NCBI Taxonomy" id="714993"/>
    <lineage>
        <taxon>Eukaryota</taxon>
        <taxon>Fungi</taxon>
        <taxon>Dikarya</taxon>
        <taxon>Ascomycota</taxon>
        <taxon>Pezizomycotina</taxon>
        <taxon>Eurotiomycetes</taxon>
        <taxon>Eurotiomycetidae</taxon>
        <taxon>Eurotiales</taxon>
        <taxon>Aspergillaceae</taxon>
        <taxon>Aspergillus</taxon>
        <taxon>Aspergillus subgen. Nidulantes</taxon>
    </lineage>
</organism>
<dbReference type="Proteomes" id="UP001610563">
    <property type="component" value="Unassembled WGS sequence"/>
</dbReference>
<protein>
    <submittedName>
        <fullName evidence="5">Ankyrin repeat-containing domain protein</fullName>
    </submittedName>
</protein>
<name>A0ABR4G417_9EURO</name>
<gene>
    <name evidence="5" type="ORF">BJX66DRAFT_338505</name>
</gene>
<feature type="repeat" description="ANK" evidence="3">
    <location>
        <begin position="94"/>
        <end position="126"/>
    </location>
</feature>
<dbReference type="InterPro" id="IPR050889">
    <property type="entry name" value="Dendritic_Spine_Reg/Scaffold"/>
</dbReference>
<dbReference type="InterPro" id="IPR001810">
    <property type="entry name" value="F-box_dom"/>
</dbReference>
<keyword evidence="6" id="KW-1185">Reference proteome</keyword>
<accession>A0ABR4G417</accession>
<proteinExistence type="predicted"/>
<dbReference type="InterPro" id="IPR002110">
    <property type="entry name" value="Ankyrin_rpt"/>
</dbReference>
<reference evidence="5 6" key="1">
    <citation type="submission" date="2024-07" db="EMBL/GenBank/DDBJ databases">
        <title>Section-level genome sequencing and comparative genomics of Aspergillus sections Usti and Cavernicolus.</title>
        <authorList>
            <consortium name="Lawrence Berkeley National Laboratory"/>
            <person name="Nybo J.L."/>
            <person name="Vesth T.C."/>
            <person name="Theobald S."/>
            <person name="Frisvad J.C."/>
            <person name="Larsen T.O."/>
            <person name="Kjaerboelling I."/>
            <person name="Rothschild-Mancinelli K."/>
            <person name="Lyhne E.K."/>
            <person name="Kogle M.E."/>
            <person name="Barry K."/>
            <person name="Clum A."/>
            <person name="Na H."/>
            <person name="Ledsgaard L."/>
            <person name="Lin J."/>
            <person name="Lipzen A."/>
            <person name="Kuo A."/>
            <person name="Riley R."/>
            <person name="Mondo S."/>
            <person name="Labutti K."/>
            <person name="Haridas S."/>
            <person name="Pangalinan J."/>
            <person name="Salamov A.A."/>
            <person name="Simmons B.A."/>
            <person name="Magnuson J.K."/>
            <person name="Chen J."/>
            <person name="Drula E."/>
            <person name="Henrissat B."/>
            <person name="Wiebenga A."/>
            <person name="Lubbers R.J."/>
            <person name="Gomes A.C."/>
            <person name="Makela M.R."/>
            <person name="Stajich J."/>
            <person name="Grigoriev I.V."/>
            <person name="Mortensen U.H."/>
            <person name="De Vries R.P."/>
            <person name="Baker S.E."/>
            <person name="Andersen M.R."/>
        </authorList>
    </citation>
    <scope>NUCLEOTIDE SEQUENCE [LARGE SCALE GENOMIC DNA]</scope>
    <source>
        <strain evidence="5 6">CBS 209.92</strain>
    </source>
</reference>
<evidence type="ECO:0000313" key="6">
    <source>
        <dbReference type="Proteomes" id="UP001610563"/>
    </source>
</evidence>
<dbReference type="EMBL" id="JBFTWV010000053">
    <property type="protein sequence ID" value="KAL2793772.1"/>
    <property type="molecule type" value="Genomic_DNA"/>
</dbReference>
<evidence type="ECO:0000256" key="2">
    <source>
        <dbReference type="ARBA" id="ARBA00023043"/>
    </source>
</evidence>
<dbReference type="Pfam" id="PF13637">
    <property type="entry name" value="Ank_4"/>
    <property type="match status" value="1"/>
</dbReference>
<dbReference type="PROSITE" id="PS50088">
    <property type="entry name" value="ANK_REPEAT"/>
    <property type="match status" value="1"/>
</dbReference>
<dbReference type="PROSITE" id="PS50297">
    <property type="entry name" value="ANK_REP_REGION"/>
    <property type="match status" value="1"/>
</dbReference>
<evidence type="ECO:0000256" key="3">
    <source>
        <dbReference type="PROSITE-ProRule" id="PRU00023"/>
    </source>
</evidence>
<dbReference type="PANTHER" id="PTHR24166:SF48">
    <property type="entry name" value="PROTEIN VAPYRIN"/>
    <property type="match status" value="1"/>
</dbReference>
<dbReference type="PROSITE" id="PS50181">
    <property type="entry name" value="FBOX"/>
    <property type="match status" value="1"/>
</dbReference>
<feature type="domain" description="F-box" evidence="4">
    <location>
        <begin position="1"/>
        <end position="42"/>
    </location>
</feature>